<feature type="transmembrane region" description="Helical" evidence="3">
    <location>
        <begin position="60"/>
        <end position="82"/>
    </location>
</feature>
<accession>A0A1A9UNQ5</accession>
<dbReference type="Gene3D" id="1.10.472.10">
    <property type="entry name" value="Cyclin-like"/>
    <property type="match status" value="1"/>
</dbReference>
<dbReference type="Proteomes" id="UP000078200">
    <property type="component" value="Unassembled WGS sequence"/>
</dbReference>
<dbReference type="STRING" id="7395.A0A1A9UNQ5"/>
<keyword evidence="3" id="KW-0472">Membrane</keyword>
<proteinExistence type="predicted"/>
<organism evidence="5 6">
    <name type="scientific">Glossina austeni</name>
    <name type="common">Savannah tsetse fly</name>
    <dbReference type="NCBI Taxonomy" id="7395"/>
    <lineage>
        <taxon>Eukaryota</taxon>
        <taxon>Metazoa</taxon>
        <taxon>Ecdysozoa</taxon>
        <taxon>Arthropoda</taxon>
        <taxon>Hexapoda</taxon>
        <taxon>Insecta</taxon>
        <taxon>Pterygota</taxon>
        <taxon>Neoptera</taxon>
        <taxon>Endopterygota</taxon>
        <taxon>Diptera</taxon>
        <taxon>Brachycera</taxon>
        <taxon>Muscomorpha</taxon>
        <taxon>Hippoboscoidea</taxon>
        <taxon>Glossinidae</taxon>
        <taxon>Glossina</taxon>
    </lineage>
</organism>
<dbReference type="InterPro" id="IPR013150">
    <property type="entry name" value="TFIIB_cyclin"/>
</dbReference>
<keyword evidence="3" id="KW-0812">Transmembrane</keyword>
<evidence type="ECO:0000259" key="4">
    <source>
        <dbReference type="Pfam" id="PF00382"/>
    </source>
</evidence>
<dbReference type="GO" id="GO:0070897">
    <property type="term" value="P:transcription preinitiation complex assembly"/>
    <property type="evidence" value="ECO:0007669"/>
    <property type="project" value="InterPro"/>
</dbReference>
<evidence type="ECO:0000313" key="6">
    <source>
        <dbReference type="Proteomes" id="UP000078200"/>
    </source>
</evidence>
<keyword evidence="6" id="KW-1185">Reference proteome</keyword>
<dbReference type="InterPro" id="IPR000812">
    <property type="entry name" value="TFIIB"/>
</dbReference>
<keyword evidence="2" id="KW-0804">Transcription</keyword>
<dbReference type="SUPFAM" id="SSF47954">
    <property type="entry name" value="Cyclin-like"/>
    <property type="match status" value="1"/>
</dbReference>
<name>A0A1A9UNQ5_GLOAU</name>
<evidence type="ECO:0000256" key="2">
    <source>
        <dbReference type="ARBA" id="ARBA00023163"/>
    </source>
</evidence>
<reference evidence="5" key="1">
    <citation type="submission" date="2020-05" db="UniProtKB">
        <authorList>
            <consortium name="EnsemblMetazoa"/>
        </authorList>
    </citation>
    <scope>IDENTIFICATION</scope>
    <source>
        <strain evidence="5">TTRI</strain>
    </source>
</reference>
<dbReference type="AlphaFoldDB" id="A0A1A9UNQ5"/>
<sequence>MSLTLLKLRACRLARLYTGVRFITNACKAEPILICEMPNTFQRTTSIDWYKIFIKQSNQLLIRFNAFMLMAWCFSFLIAFTIPLDVTSNLSSEGGKNNKIDTTSCLGKMCNKYLKNVSCGSTPFKRLRLSTVLPNKSMHSPARFPCNCSSVVTYGLRAVPPIPTDDAARREASLKIKTSVNLITTADYISRFCANPDLPHTVQRAAIYIAKIALEMDIAPGRPPLSAAVVAIYMT</sequence>
<evidence type="ECO:0000256" key="1">
    <source>
        <dbReference type="ARBA" id="ARBA00023015"/>
    </source>
</evidence>
<dbReference type="Pfam" id="PF00382">
    <property type="entry name" value="TFIIB"/>
    <property type="match status" value="1"/>
</dbReference>
<dbReference type="InterPro" id="IPR036915">
    <property type="entry name" value="Cyclin-like_sf"/>
</dbReference>
<evidence type="ECO:0000313" key="5">
    <source>
        <dbReference type="EnsemblMetazoa" id="GAUT010555-PA"/>
    </source>
</evidence>
<evidence type="ECO:0000256" key="3">
    <source>
        <dbReference type="SAM" id="Phobius"/>
    </source>
</evidence>
<dbReference type="GO" id="GO:0017025">
    <property type="term" value="F:TBP-class protein binding"/>
    <property type="evidence" value="ECO:0007669"/>
    <property type="project" value="InterPro"/>
</dbReference>
<dbReference type="EnsemblMetazoa" id="GAUT010555-RA">
    <property type="protein sequence ID" value="GAUT010555-PA"/>
    <property type="gene ID" value="GAUT010555"/>
</dbReference>
<dbReference type="PRINTS" id="PR00685">
    <property type="entry name" value="TIFACTORIIB"/>
</dbReference>
<feature type="domain" description="Transcription factor TFIIB cyclin-like" evidence="4">
    <location>
        <begin position="180"/>
        <end position="234"/>
    </location>
</feature>
<keyword evidence="3" id="KW-1133">Transmembrane helix</keyword>
<keyword evidence="1" id="KW-0805">Transcription regulation</keyword>
<protein>
    <recommendedName>
        <fullName evidence="4">Transcription factor TFIIB cyclin-like domain-containing protein</fullName>
    </recommendedName>
</protein>
<dbReference type="VEuPathDB" id="VectorBase:GAUT010555"/>